<dbReference type="EMBL" id="JAJJML010000001">
    <property type="protein sequence ID" value="MCC9034096.1"/>
    <property type="molecule type" value="Genomic_DNA"/>
</dbReference>
<dbReference type="GO" id="GO:0006508">
    <property type="term" value="P:proteolysis"/>
    <property type="evidence" value="ECO:0007669"/>
    <property type="project" value="UniProtKB-KW"/>
</dbReference>
<dbReference type="Gene3D" id="2.40.10.120">
    <property type="match status" value="1"/>
</dbReference>
<reference evidence="1" key="3">
    <citation type="submission" date="2024-05" db="EMBL/GenBank/DDBJ databases">
        <title>Description of novel Chryseobacterium sp. strain C-2.</title>
        <authorList>
            <person name="Saticioglu I.B."/>
        </authorList>
    </citation>
    <scope>NUCLEOTIDE SEQUENCE</scope>
    <source>
        <strain evidence="1">C-2</strain>
    </source>
</reference>
<dbReference type="EMBL" id="JACXXP010000012">
    <property type="protein sequence ID" value="MBD3905199.1"/>
    <property type="molecule type" value="Genomic_DNA"/>
</dbReference>
<dbReference type="SUPFAM" id="SSF50494">
    <property type="entry name" value="Trypsin-like serine proteases"/>
    <property type="match status" value="1"/>
</dbReference>
<dbReference type="RefSeq" id="WP_191179702.1">
    <property type="nucleotide sequence ID" value="NZ_JACXXP010000012.1"/>
</dbReference>
<dbReference type="Pfam" id="PF13365">
    <property type="entry name" value="Trypsin_2"/>
    <property type="match status" value="1"/>
</dbReference>
<gene>
    <name evidence="1" type="ORF">IEW27_11430</name>
    <name evidence="2" type="ORF">LNP80_07470</name>
</gene>
<comment type="caution">
    <text evidence="2">The sequence shown here is derived from an EMBL/GenBank/DDBJ whole genome shotgun (WGS) entry which is preliminary data.</text>
</comment>
<dbReference type="AlphaFoldDB" id="A0A9Q3UV71"/>
<organism evidence="2 4">
    <name type="scientific">Chryseobacterium muglaense</name>
    <dbReference type="NCBI Taxonomy" id="2893752"/>
    <lineage>
        <taxon>Bacteria</taxon>
        <taxon>Pseudomonadati</taxon>
        <taxon>Bacteroidota</taxon>
        <taxon>Flavobacteriia</taxon>
        <taxon>Flavobacteriales</taxon>
        <taxon>Weeksellaceae</taxon>
        <taxon>Chryseobacterium group</taxon>
        <taxon>Chryseobacterium</taxon>
    </lineage>
</organism>
<evidence type="ECO:0000313" key="4">
    <source>
        <dbReference type="Proteomes" id="UP001107960"/>
    </source>
</evidence>
<evidence type="ECO:0000313" key="2">
    <source>
        <dbReference type="EMBL" id="MCC9034096.1"/>
    </source>
</evidence>
<dbReference type="InterPro" id="IPR009003">
    <property type="entry name" value="Peptidase_S1_PA"/>
</dbReference>
<keyword evidence="3" id="KW-1185">Reference proteome</keyword>
<dbReference type="GO" id="GO:0008233">
    <property type="term" value="F:peptidase activity"/>
    <property type="evidence" value="ECO:0007669"/>
    <property type="project" value="UniProtKB-KW"/>
</dbReference>
<accession>A0A9Q3UV71</accession>
<dbReference type="Proteomes" id="UP001107960">
    <property type="component" value="Unassembled WGS sequence"/>
</dbReference>
<keyword evidence="2" id="KW-0645">Protease</keyword>
<keyword evidence="2" id="KW-0378">Hydrolase</keyword>
<dbReference type="Proteomes" id="UP000603715">
    <property type="component" value="Unassembled WGS sequence"/>
</dbReference>
<proteinExistence type="predicted"/>
<evidence type="ECO:0000313" key="1">
    <source>
        <dbReference type="EMBL" id="MBD3905199.1"/>
    </source>
</evidence>
<sequence>MVFYIDDLYRVVCNIRIPIASNEEIGTAIFVIKGNMAYIITAAHVVKNLNAAAYVIISDNNGNPLRVPLSTLLQGANFENHPEADLAKARININYFNKHLLENRFFPFEQINTSTNLISKDTLLTTVGFPLGLGTAGLKFSPLTYRTHVSAAAITLNRFDIKDRAVPNNFVILESPSIGGYSGGPVFDLGYKVDGLLTQNTGRTILHGIVHGTLSDPTGGKLAAITPLNYLNGWLN</sequence>
<evidence type="ECO:0000313" key="3">
    <source>
        <dbReference type="Proteomes" id="UP000603715"/>
    </source>
</evidence>
<name>A0A9Q3UV71_9FLAO</name>
<protein>
    <submittedName>
        <fullName evidence="2">Serine protease</fullName>
    </submittedName>
    <submittedName>
        <fullName evidence="1">Trypsin-like peptidase domain-containing protein</fullName>
    </submittedName>
</protein>
<reference evidence="2" key="1">
    <citation type="submission" date="2021-11" db="EMBL/GenBank/DDBJ databases">
        <title>Description of novel Chryseobacterium species.</title>
        <authorList>
            <person name="Saticioglu I.B."/>
            <person name="Ay H."/>
            <person name="Altun S."/>
            <person name="Duman M."/>
        </authorList>
    </citation>
    <scope>NUCLEOTIDE SEQUENCE</scope>
    <source>
        <strain evidence="2">C-39</strain>
    </source>
</reference>
<reference evidence="3" key="2">
    <citation type="submission" date="2023-07" db="EMBL/GenBank/DDBJ databases">
        <title>Description of novel Chryseobacterium sp. strain C-2.</title>
        <authorList>
            <person name="Saticioglu I.B."/>
        </authorList>
    </citation>
    <scope>NUCLEOTIDE SEQUENCE [LARGE SCALE GENOMIC DNA]</scope>
    <source>
        <strain evidence="3">C-2</strain>
    </source>
</reference>